<dbReference type="SUPFAM" id="SSF46689">
    <property type="entry name" value="Homeodomain-like"/>
    <property type="match status" value="1"/>
</dbReference>
<dbReference type="PROSITE" id="PS01124">
    <property type="entry name" value="HTH_ARAC_FAMILY_2"/>
    <property type="match status" value="1"/>
</dbReference>
<dbReference type="Proteomes" id="UP000019402">
    <property type="component" value="Unassembled WGS sequence"/>
</dbReference>
<name>W7YM59_9BACT</name>
<dbReference type="PANTHER" id="PTHR43280">
    <property type="entry name" value="ARAC-FAMILY TRANSCRIPTIONAL REGULATOR"/>
    <property type="match status" value="1"/>
</dbReference>
<dbReference type="RefSeq" id="WP_027470883.1">
    <property type="nucleotide sequence ID" value="NZ_BAMD01000024.1"/>
</dbReference>
<evidence type="ECO:0000256" key="1">
    <source>
        <dbReference type="ARBA" id="ARBA00023015"/>
    </source>
</evidence>
<keyword evidence="1" id="KW-0805">Transcription regulation</keyword>
<reference evidence="5 6" key="1">
    <citation type="journal article" date="2014" name="Genome Announc.">
        <title>Draft Genome Sequence of Cytophaga fermentans JCM 21142T, a Facultative Anaerobe Isolated from Marine Mud.</title>
        <authorList>
            <person name="Starns D."/>
            <person name="Oshima K."/>
            <person name="Suda W."/>
            <person name="Iino T."/>
            <person name="Yuki M."/>
            <person name="Inoue J."/>
            <person name="Kitamura K."/>
            <person name="Iida T."/>
            <person name="Darby A."/>
            <person name="Hattori M."/>
            <person name="Ohkuma M."/>
        </authorList>
    </citation>
    <scope>NUCLEOTIDE SEQUENCE [LARGE SCALE GENOMIC DNA]</scope>
    <source>
        <strain evidence="5 6">JCM 21142</strain>
    </source>
</reference>
<dbReference type="STRING" id="869213.GCA_000517085_00944"/>
<dbReference type="OrthoDB" id="1096411at2"/>
<evidence type="ECO:0000313" key="5">
    <source>
        <dbReference type="EMBL" id="GAF03484.1"/>
    </source>
</evidence>
<dbReference type="PANTHER" id="PTHR43280:SF32">
    <property type="entry name" value="TRANSCRIPTIONAL REGULATORY PROTEIN"/>
    <property type="match status" value="1"/>
</dbReference>
<proteinExistence type="predicted"/>
<dbReference type="SMART" id="SM00342">
    <property type="entry name" value="HTH_ARAC"/>
    <property type="match status" value="1"/>
</dbReference>
<protein>
    <submittedName>
        <fullName evidence="5">Chb operon repressor</fullName>
    </submittedName>
</protein>
<dbReference type="GO" id="GO:0043565">
    <property type="term" value="F:sequence-specific DNA binding"/>
    <property type="evidence" value="ECO:0007669"/>
    <property type="project" value="InterPro"/>
</dbReference>
<organism evidence="5 6">
    <name type="scientific">Saccharicrinis fermentans DSM 9555 = JCM 21142</name>
    <dbReference type="NCBI Taxonomy" id="869213"/>
    <lineage>
        <taxon>Bacteria</taxon>
        <taxon>Pseudomonadati</taxon>
        <taxon>Bacteroidota</taxon>
        <taxon>Bacteroidia</taxon>
        <taxon>Marinilabiliales</taxon>
        <taxon>Marinilabiliaceae</taxon>
        <taxon>Saccharicrinis</taxon>
    </lineage>
</organism>
<dbReference type="SUPFAM" id="SSF51215">
    <property type="entry name" value="Regulatory protein AraC"/>
    <property type="match status" value="1"/>
</dbReference>
<dbReference type="GO" id="GO:0003700">
    <property type="term" value="F:DNA-binding transcription factor activity"/>
    <property type="evidence" value="ECO:0007669"/>
    <property type="project" value="InterPro"/>
</dbReference>
<keyword evidence="3" id="KW-0804">Transcription</keyword>
<evidence type="ECO:0000313" key="6">
    <source>
        <dbReference type="Proteomes" id="UP000019402"/>
    </source>
</evidence>
<comment type="caution">
    <text evidence="5">The sequence shown here is derived from an EMBL/GenBank/DDBJ whole genome shotgun (WGS) entry which is preliminary data.</text>
</comment>
<accession>W7YM59</accession>
<evidence type="ECO:0000256" key="2">
    <source>
        <dbReference type="ARBA" id="ARBA00023125"/>
    </source>
</evidence>
<dbReference type="InterPro" id="IPR037923">
    <property type="entry name" value="HTH-like"/>
</dbReference>
<feature type="domain" description="HTH araC/xylS-type" evidence="4">
    <location>
        <begin position="188"/>
        <end position="286"/>
    </location>
</feature>
<gene>
    <name evidence="5" type="ORF">JCM21142_52161</name>
</gene>
<dbReference type="InterPro" id="IPR020449">
    <property type="entry name" value="Tscrpt_reg_AraC-type_HTH"/>
</dbReference>
<sequence length="290" mass="34147">MSDAIKKYPFKDGLNHEFEILDLSSILSVKNELMTVPHRAQFYHILWIEKGKGTHYVDFKPVDLEDNMIIFVPNNCVNLFDKKGAYQGKVIIFTDSFFSKNNHDMLFLHSSILFSDWYDIVTIKLNSNPSELHLCIDFMEKEFKRSADAAQYYILHNMLYVFLLQAEREMRKQGFKEQKPSFHLDCVVLFKDLLEQNFKKDRSVKNYAAALNISDKQLHKATTTLLDKTPKQIIDERVILEAKRLLVHSHQSIKEITFALGYDEPTNFVKYFRKHTDLTPSEFRQKQLDH</sequence>
<dbReference type="InterPro" id="IPR009057">
    <property type="entry name" value="Homeodomain-like_sf"/>
</dbReference>
<dbReference type="PRINTS" id="PR00032">
    <property type="entry name" value="HTHARAC"/>
</dbReference>
<dbReference type="Pfam" id="PF12833">
    <property type="entry name" value="HTH_18"/>
    <property type="match status" value="1"/>
</dbReference>
<keyword evidence="6" id="KW-1185">Reference proteome</keyword>
<keyword evidence="2" id="KW-0238">DNA-binding</keyword>
<dbReference type="EMBL" id="BAMD01000024">
    <property type="protein sequence ID" value="GAF03484.1"/>
    <property type="molecule type" value="Genomic_DNA"/>
</dbReference>
<dbReference type="Pfam" id="PF02311">
    <property type="entry name" value="AraC_binding"/>
    <property type="match status" value="1"/>
</dbReference>
<evidence type="ECO:0000256" key="3">
    <source>
        <dbReference type="ARBA" id="ARBA00023163"/>
    </source>
</evidence>
<dbReference type="InterPro" id="IPR003313">
    <property type="entry name" value="AraC-bd"/>
</dbReference>
<dbReference type="Gene3D" id="1.10.10.60">
    <property type="entry name" value="Homeodomain-like"/>
    <property type="match status" value="1"/>
</dbReference>
<evidence type="ECO:0000259" key="4">
    <source>
        <dbReference type="PROSITE" id="PS01124"/>
    </source>
</evidence>
<dbReference type="eggNOG" id="COG2207">
    <property type="taxonomic scope" value="Bacteria"/>
</dbReference>
<dbReference type="AlphaFoldDB" id="W7YM59"/>
<dbReference type="InterPro" id="IPR018060">
    <property type="entry name" value="HTH_AraC"/>
</dbReference>